<reference evidence="2 3" key="1">
    <citation type="journal article" date="2014" name="Antonie Van Leeuwenhoek">
        <title>Hyphomonas beringensis sp. nov. and Hyphomonas chukchiensis sp. nov., isolated from surface seawater of the Bering Sea and Chukchi Sea.</title>
        <authorList>
            <person name="Li C."/>
            <person name="Lai Q."/>
            <person name="Li G."/>
            <person name="Dong C."/>
            <person name="Wang J."/>
            <person name="Liao Y."/>
            <person name="Shao Z."/>
        </authorList>
    </citation>
    <scope>NUCLEOTIDE SEQUENCE [LARGE SCALE GENOMIC DNA]</scope>
    <source>
        <strain evidence="2 3">MHS-3</strain>
    </source>
</reference>
<dbReference type="PANTHER" id="PTHR43236:SF1">
    <property type="entry name" value="BLL7220 PROTEIN"/>
    <property type="match status" value="1"/>
</dbReference>
<sequence length="183" mass="20533">MIDQATDAFEAPQPTNLLKTSVFNIAENIANQLNYQLDGDVKSVIEHIGGKVLVKDFWAERGKEDGSLIVRSQNDFLVYIPSDTSPLRDTFTMAHELGHYVLHYLWPLQVQKRVPFKLKATRYGSDRAEWEANWFASAFLMPEAEFKKTAIRVKSIGQLASEFGVSSQAASIRAKALDINVGD</sequence>
<dbReference type="RefSeq" id="WP_035569180.1">
    <property type="nucleotide sequence ID" value="NZ_ARYH01000001.1"/>
</dbReference>
<evidence type="ECO:0000259" key="1">
    <source>
        <dbReference type="Pfam" id="PF06114"/>
    </source>
</evidence>
<dbReference type="PANTHER" id="PTHR43236">
    <property type="entry name" value="ANTITOXIN HIGA1"/>
    <property type="match status" value="1"/>
</dbReference>
<name>A0A069E3A9_9PROT</name>
<organism evidence="2 3">
    <name type="scientific">Hyphomonas adhaerens MHS-3</name>
    <dbReference type="NCBI Taxonomy" id="1280949"/>
    <lineage>
        <taxon>Bacteria</taxon>
        <taxon>Pseudomonadati</taxon>
        <taxon>Pseudomonadota</taxon>
        <taxon>Alphaproteobacteria</taxon>
        <taxon>Hyphomonadales</taxon>
        <taxon>Hyphomonadaceae</taxon>
        <taxon>Hyphomonas</taxon>
    </lineage>
</organism>
<dbReference type="InterPro" id="IPR010359">
    <property type="entry name" value="IrrE_HExxH"/>
</dbReference>
<dbReference type="Pfam" id="PF06114">
    <property type="entry name" value="Peptidase_M78"/>
    <property type="match status" value="1"/>
</dbReference>
<feature type="domain" description="IrrE N-terminal-like" evidence="1">
    <location>
        <begin position="77"/>
        <end position="174"/>
    </location>
</feature>
<dbReference type="AlphaFoldDB" id="A0A069E3A9"/>
<accession>A0A069E3A9</accession>
<proteinExistence type="predicted"/>
<dbReference type="EMBL" id="ARYH01000001">
    <property type="protein sequence ID" value="KCZ84458.1"/>
    <property type="molecule type" value="Genomic_DNA"/>
</dbReference>
<dbReference type="eggNOG" id="COG2856">
    <property type="taxonomic scope" value="Bacteria"/>
</dbReference>
<dbReference type="Proteomes" id="UP000027446">
    <property type="component" value="Unassembled WGS sequence"/>
</dbReference>
<dbReference type="Gene3D" id="1.10.10.2910">
    <property type="match status" value="1"/>
</dbReference>
<evidence type="ECO:0000313" key="2">
    <source>
        <dbReference type="EMBL" id="KCZ84458.1"/>
    </source>
</evidence>
<gene>
    <name evidence="2" type="ORF">HAD_02225</name>
</gene>
<evidence type="ECO:0000313" key="3">
    <source>
        <dbReference type="Proteomes" id="UP000027446"/>
    </source>
</evidence>
<comment type="caution">
    <text evidence="2">The sequence shown here is derived from an EMBL/GenBank/DDBJ whole genome shotgun (WGS) entry which is preliminary data.</text>
</comment>
<dbReference type="PATRIC" id="fig|1280949.3.peg.458"/>
<dbReference type="STRING" id="1280949.HAD_02225"/>
<dbReference type="InterPro" id="IPR052345">
    <property type="entry name" value="Rad_response_metalloprotease"/>
</dbReference>
<keyword evidence="3" id="KW-1185">Reference proteome</keyword>
<protein>
    <recommendedName>
        <fullName evidence="1">IrrE N-terminal-like domain-containing protein</fullName>
    </recommendedName>
</protein>